<dbReference type="Proteomes" id="UP000006078">
    <property type="component" value="Unassembled WGS sequence"/>
</dbReference>
<protein>
    <submittedName>
        <fullName evidence="8">RNA polymerase sigma-70 factor, ECF subfamily</fullName>
    </submittedName>
    <submittedName>
        <fullName evidence="9">Sigma-70 family RNA polymerase sigma factor</fullName>
    </submittedName>
</protein>
<evidence type="ECO:0000313" key="10">
    <source>
        <dbReference type="Proteomes" id="UP000006078"/>
    </source>
</evidence>
<keyword evidence="10" id="KW-1185">Reference proteome</keyword>
<dbReference type="AlphaFoldDB" id="I7L7Y9"/>
<dbReference type="Pfam" id="PF04542">
    <property type="entry name" value="Sigma70_r2"/>
    <property type="match status" value="1"/>
</dbReference>
<dbReference type="RefSeq" id="WP_004600295.1">
    <property type="nucleotide sequence ID" value="NZ_HF541865.1"/>
</dbReference>
<gene>
    <name evidence="8" type="ORF">BN46_0146</name>
    <name evidence="9" type="ORF">HMPREF9719_00405</name>
</gene>
<dbReference type="InterPro" id="IPR007627">
    <property type="entry name" value="RNA_pol_sigma70_r2"/>
</dbReference>
<dbReference type="OrthoDB" id="5243336at2"/>
<dbReference type="SUPFAM" id="SSF88659">
    <property type="entry name" value="Sigma3 and sigma4 domains of RNA polymerase sigma factors"/>
    <property type="match status" value="1"/>
</dbReference>
<name>I7L7Y9_9CORY</name>
<organism evidence="8 11">
    <name type="scientific">Corynebacterium otitidis ATCC 51513</name>
    <dbReference type="NCBI Taxonomy" id="883169"/>
    <lineage>
        <taxon>Bacteria</taxon>
        <taxon>Bacillati</taxon>
        <taxon>Actinomycetota</taxon>
        <taxon>Actinomycetes</taxon>
        <taxon>Mycobacteriales</taxon>
        <taxon>Corynebacteriaceae</taxon>
        <taxon>Corynebacterium</taxon>
    </lineage>
</organism>
<evidence type="ECO:0000256" key="4">
    <source>
        <dbReference type="ARBA" id="ARBA00023125"/>
    </source>
</evidence>
<dbReference type="Proteomes" id="UP000011016">
    <property type="component" value="Unassembled WGS sequence"/>
</dbReference>
<proteinExistence type="inferred from homology"/>
<dbReference type="HOGENOM" id="CLU_962919_0_0_11"/>
<comment type="similarity">
    <text evidence="1">Belongs to the sigma-70 factor family. ECF subfamily.</text>
</comment>
<feature type="domain" description="RNA polymerase sigma factor 70 region 4 type 2" evidence="7">
    <location>
        <begin position="221"/>
        <end position="271"/>
    </location>
</feature>
<dbReference type="Gene3D" id="1.10.1740.10">
    <property type="match status" value="1"/>
</dbReference>
<dbReference type="PANTHER" id="PTHR43133">
    <property type="entry name" value="RNA POLYMERASE ECF-TYPE SIGMA FACTO"/>
    <property type="match status" value="1"/>
</dbReference>
<dbReference type="Gene3D" id="1.10.10.10">
    <property type="entry name" value="Winged helix-like DNA-binding domain superfamily/Winged helix DNA-binding domain"/>
    <property type="match status" value="1"/>
</dbReference>
<evidence type="ECO:0000259" key="7">
    <source>
        <dbReference type="Pfam" id="PF08281"/>
    </source>
</evidence>
<keyword evidence="5" id="KW-0804">Transcription</keyword>
<evidence type="ECO:0000256" key="1">
    <source>
        <dbReference type="ARBA" id="ARBA00010641"/>
    </source>
</evidence>
<dbReference type="GO" id="GO:0003677">
    <property type="term" value="F:DNA binding"/>
    <property type="evidence" value="ECO:0007669"/>
    <property type="project" value="UniProtKB-KW"/>
</dbReference>
<accession>I7L7Y9</accession>
<dbReference type="InterPro" id="IPR013324">
    <property type="entry name" value="RNA_pol_sigma_r3/r4-like"/>
</dbReference>
<evidence type="ECO:0000256" key="5">
    <source>
        <dbReference type="ARBA" id="ARBA00023163"/>
    </source>
</evidence>
<dbReference type="Pfam" id="PF08281">
    <property type="entry name" value="Sigma70_r4_2"/>
    <property type="match status" value="1"/>
</dbReference>
<keyword evidence="4" id="KW-0238">DNA-binding</keyword>
<reference evidence="8 11" key="1">
    <citation type="journal article" date="2012" name="J. Bacteriol.">
        <title>Draft Genome Sequence of Turicella otitidis ATCC 51513, Isolated from Middle Ear Fluid from a Child with Otitis Media.</title>
        <authorList>
            <person name="Brinkrolf K."/>
            <person name="Schneider J."/>
            <person name="Knecht M."/>
            <person name="Ruckert C."/>
            <person name="Tauch A."/>
        </authorList>
    </citation>
    <scope>NUCLEOTIDE SEQUENCE [LARGE SCALE GENOMIC DNA]</scope>
    <source>
        <strain evidence="8 11">ATCC 51513</strain>
    </source>
</reference>
<keyword evidence="2" id="KW-0805">Transcription regulation</keyword>
<comment type="caution">
    <text evidence="8">The sequence shown here is derived from an EMBL/GenBank/DDBJ whole genome shotgun (WGS) entry which is preliminary data.</text>
</comment>
<dbReference type="eggNOG" id="COG1595">
    <property type="taxonomic scope" value="Bacteria"/>
</dbReference>
<dbReference type="STRING" id="29321.AAV33_08290"/>
<keyword evidence="3" id="KW-0731">Sigma factor</keyword>
<reference evidence="9 10" key="2">
    <citation type="submission" date="2012-08" db="EMBL/GenBank/DDBJ databases">
        <title>The Genome Sequence of Turicella otitidis ATCC 51513.</title>
        <authorList>
            <consortium name="The Broad Institute Genome Sequencing Platform"/>
            <person name="Earl A."/>
            <person name="Ward D."/>
            <person name="Feldgarden M."/>
            <person name="Gevers D."/>
            <person name="Huys G."/>
            <person name="Walker B."/>
            <person name="Young S.K."/>
            <person name="Zeng Q."/>
            <person name="Gargeya S."/>
            <person name="Fitzgerald M."/>
            <person name="Haas B."/>
            <person name="Abouelleil A."/>
            <person name="Alvarado L."/>
            <person name="Arachchi H.M."/>
            <person name="Berlin A.M."/>
            <person name="Chapman S.B."/>
            <person name="Goldberg J."/>
            <person name="Griggs A."/>
            <person name="Gujja S."/>
            <person name="Hansen M."/>
            <person name="Howarth C."/>
            <person name="Imamovic A."/>
            <person name="Larimer J."/>
            <person name="McCowen C."/>
            <person name="Montmayeur A."/>
            <person name="Murphy C."/>
            <person name="Neiman D."/>
            <person name="Pearson M."/>
            <person name="Priest M."/>
            <person name="Roberts A."/>
            <person name="Saif S."/>
            <person name="Shea T."/>
            <person name="Sisk P."/>
            <person name="Sykes S."/>
            <person name="Wortman J."/>
            <person name="Nusbaum C."/>
            <person name="Birren B."/>
        </authorList>
    </citation>
    <scope>NUCLEOTIDE SEQUENCE [LARGE SCALE GENOMIC DNA]</scope>
    <source>
        <strain evidence="9 10">ATCC 51513</strain>
    </source>
</reference>
<dbReference type="GO" id="GO:0006352">
    <property type="term" value="P:DNA-templated transcription initiation"/>
    <property type="evidence" value="ECO:0007669"/>
    <property type="project" value="InterPro"/>
</dbReference>
<dbReference type="SUPFAM" id="SSF88946">
    <property type="entry name" value="Sigma2 domain of RNA polymerase sigma factors"/>
    <property type="match status" value="1"/>
</dbReference>
<dbReference type="NCBIfam" id="TIGR02937">
    <property type="entry name" value="sigma70-ECF"/>
    <property type="match status" value="1"/>
</dbReference>
<dbReference type="EMBL" id="CAJZ01000023">
    <property type="protein sequence ID" value="CCI82897.1"/>
    <property type="molecule type" value="Genomic_DNA"/>
</dbReference>
<dbReference type="InterPro" id="IPR039425">
    <property type="entry name" value="RNA_pol_sigma-70-like"/>
</dbReference>
<dbReference type="GO" id="GO:0016987">
    <property type="term" value="F:sigma factor activity"/>
    <property type="evidence" value="ECO:0007669"/>
    <property type="project" value="UniProtKB-KW"/>
</dbReference>
<evidence type="ECO:0000256" key="2">
    <source>
        <dbReference type="ARBA" id="ARBA00023015"/>
    </source>
</evidence>
<evidence type="ECO:0000259" key="6">
    <source>
        <dbReference type="Pfam" id="PF04542"/>
    </source>
</evidence>
<dbReference type="PANTHER" id="PTHR43133:SF25">
    <property type="entry name" value="RNA POLYMERASE SIGMA FACTOR RFAY-RELATED"/>
    <property type="match status" value="1"/>
</dbReference>
<dbReference type="InterPro" id="IPR013249">
    <property type="entry name" value="RNA_pol_sigma70_r4_t2"/>
</dbReference>
<evidence type="ECO:0000256" key="3">
    <source>
        <dbReference type="ARBA" id="ARBA00023082"/>
    </source>
</evidence>
<dbReference type="InterPro" id="IPR014284">
    <property type="entry name" value="RNA_pol_sigma-70_dom"/>
</dbReference>
<evidence type="ECO:0000313" key="8">
    <source>
        <dbReference type="EMBL" id="CCI82897.1"/>
    </source>
</evidence>
<dbReference type="CDD" id="cd06171">
    <property type="entry name" value="Sigma70_r4"/>
    <property type="match status" value="1"/>
</dbReference>
<dbReference type="InterPro" id="IPR013325">
    <property type="entry name" value="RNA_pol_sigma_r2"/>
</dbReference>
<evidence type="ECO:0000313" key="11">
    <source>
        <dbReference type="Proteomes" id="UP000011016"/>
    </source>
</evidence>
<evidence type="ECO:0000313" key="9">
    <source>
        <dbReference type="EMBL" id="EJZ82674.1"/>
    </source>
</evidence>
<feature type="domain" description="RNA polymerase sigma-70 region 2" evidence="6">
    <location>
        <begin position="129"/>
        <end position="194"/>
    </location>
</feature>
<dbReference type="InterPro" id="IPR036388">
    <property type="entry name" value="WH-like_DNA-bd_sf"/>
</dbReference>
<sequence>MPSPEPTPAPDPVILTYEASADVGAPESSFEGIIWPGSDGVLVGISDEGQTYGLYFPAGTEFFPESSSLILPGGQEIPLWKRRGAFWGLRARTRRISGGRRADRVLRGQRPELGQPDETMATGSSFEEIYAEHQPRIFAVARQRIRDRALAEDVTSEVFRIAFEYHRSGRKLTSPWLYTTLRHLVANQYRRARRDLDYLATLGAGRRDAAGEGATDAALVVAHALRRLAKDDREILRMAYWEDLSRAEIAAVLGCSAGAVRVRLLRARKRLAAILGEPAAPSLPGGGRR</sequence>
<dbReference type="EMBL" id="AHAE01000022">
    <property type="protein sequence ID" value="EJZ82674.1"/>
    <property type="molecule type" value="Genomic_DNA"/>
</dbReference>